<dbReference type="GO" id="GO:0000155">
    <property type="term" value="F:phosphorelay sensor kinase activity"/>
    <property type="evidence" value="ECO:0007669"/>
    <property type="project" value="InterPro"/>
</dbReference>
<dbReference type="PRINTS" id="PR00344">
    <property type="entry name" value="BCTRLSENSOR"/>
</dbReference>
<dbReference type="OrthoDB" id="1489484at2"/>
<dbReference type="Proteomes" id="UP000321513">
    <property type="component" value="Unassembled WGS sequence"/>
</dbReference>
<organism evidence="19 20">
    <name type="scientific">Segetibacter aerophilus</name>
    <dbReference type="NCBI Taxonomy" id="670293"/>
    <lineage>
        <taxon>Bacteria</taxon>
        <taxon>Pseudomonadati</taxon>
        <taxon>Bacteroidota</taxon>
        <taxon>Chitinophagia</taxon>
        <taxon>Chitinophagales</taxon>
        <taxon>Chitinophagaceae</taxon>
        <taxon>Segetibacter</taxon>
    </lineage>
</organism>
<name>A0A512BGT1_9BACT</name>
<keyword evidence="7" id="KW-0812">Transmembrane</keyword>
<dbReference type="Pfam" id="PF07494">
    <property type="entry name" value="Reg_prop"/>
    <property type="match status" value="10"/>
</dbReference>
<dbReference type="InterPro" id="IPR011110">
    <property type="entry name" value="Reg_prop"/>
</dbReference>
<comment type="subcellular location">
    <subcellularLocation>
        <location evidence="2">Cell membrane</location>
        <topology evidence="2">Multi-pass membrane protein</topology>
    </subcellularLocation>
</comment>
<evidence type="ECO:0000259" key="17">
    <source>
        <dbReference type="PROSITE" id="PS50109"/>
    </source>
</evidence>
<dbReference type="CDD" id="cd00082">
    <property type="entry name" value="HisKA"/>
    <property type="match status" value="1"/>
</dbReference>
<dbReference type="SMART" id="SM00387">
    <property type="entry name" value="HATPase_c"/>
    <property type="match status" value="1"/>
</dbReference>
<dbReference type="EMBL" id="BJYT01000017">
    <property type="protein sequence ID" value="GEO11174.1"/>
    <property type="molecule type" value="Genomic_DNA"/>
</dbReference>
<evidence type="ECO:0000256" key="16">
    <source>
        <dbReference type="SAM" id="SignalP"/>
    </source>
</evidence>
<gene>
    <name evidence="19" type="ORF">SAE01_36700</name>
</gene>
<dbReference type="InterPro" id="IPR011006">
    <property type="entry name" value="CheY-like_superfamily"/>
</dbReference>
<feature type="signal peptide" evidence="16">
    <location>
        <begin position="1"/>
        <end position="28"/>
    </location>
</feature>
<keyword evidence="8" id="KW-0547">Nucleotide-binding</keyword>
<evidence type="ECO:0000256" key="8">
    <source>
        <dbReference type="ARBA" id="ARBA00022741"/>
    </source>
</evidence>
<proteinExistence type="predicted"/>
<dbReference type="SUPFAM" id="SSF52172">
    <property type="entry name" value="CheY-like"/>
    <property type="match status" value="2"/>
</dbReference>
<dbReference type="InterPro" id="IPR001789">
    <property type="entry name" value="Sig_transdc_resp-reg_receiver"/>
</dbReference>
<dbReference type="CDD" id="cd17546">
    <property type="entry name" value="REC_hyHK_CKI1_RcsC-like"/>
    <property type="match status" value="1"/>
</dbReference>
<dbReference type="InterPro" id="IPR036097">
    <property type="entry name" value="HisK_dim/P_sf"/>
</dbReference>
<dbReference type="PROSITE" id="PS50110">
    <property type="entry name" value="RESPONSE_REGULATORY"/>
    <property type="match status" value="2"/>
</dbReference>
<dbReference type="InterPro" id="IPR003594">
    <property type="entry name" value="HATPase_dom"/>
</dbReference>
<dbReference type="InterPro" id="IPR015943">
    <property type="entry name" value="WD40/YVTN_repeat-like_dom_sf"/>
</dbReference>
<dbReference type="EC" id="2.7.13.3" evidence="3"/>
<evidence type="ECO:0000256" key="2">
    <source>
        <dbReference type="ARBA" id="ARBA00004651"/>
    </source>
</evidence>
<feature type="modified residue" description="4-aspartylphosphate" evidence="14">
    <location>
        <position position="1184"/>
    </location>
</feature>
<dbReference type="Pfam" id="PF07495">
    <property type="entry name" value="Y_Y_Y"/>
    <property type="match status" value="1"/>
</dbReference>
<feature type="domain" description="Response regulatory" evidence="18">
    <location>
        <begin position="1276"/>
        <end position="1391"/>
    </location>
</feature>
<feature type="coiled-coil region" evidence="15">
    <location>
        <begin position="838"/>
        <end position="893"/>
    </location>
</feature>
<evidence type="ECO:0000256" key="3">
    <source>
        <dbReference type="ARBA" id="ARBA00012438"/>
    </source>
</evidence>
<keyword evidence="16" id="KW-0732">Signal</keyword>
<keyword evidence="13" id="KW-0472">Membrane</keyword>
<accession>A0A512BGT1</accession>
<dbReference type="Gene3D" id="2.130.10.10">
    <property type="entry name" value="YVTN repeat-like/Quinoprotein amine dehydrogenase"/>
    <property type="match status" value="2"/>
</dbReference>
<keyword evidence="10" id="KW-0067">ATP-binding</keyword>
<evidence type="ECO:0000256" key="1">
    <source>
        <dbReference type="ARBA" id="ARBA00000085"/>
    </source>
</evidence>
<dbReference type="Pfam" id="PF00072">
    <property type="entry name" value="Response_reg"/>
    <property type="match status" value="2"/>
</dbReference>
<dbReference type="FunFam" id="1.10.287.130:FF:000003">
    <property type="entry name" value="Histidine kinase"/>
    <property type="match status" value="1"/>
</dbReference>
<dbReference type="InterPro" id="IPR011123">
    <property type="entry name" value="Y_Y_Y"/>
</dbReference>
<keyword evidence="5 14" id="KW-0597">Phosphoprotein</keyword>
<dbReference type="SUPFAM" id="SSF55874">
    <property type="entry name" value="ATPase domain of HSP90 chaperone/DNA topoisomerase II/histidine kinase"/>
    <property type="match status" value="1"/>
</dbReference>
<comment type="caution">
    <text evidence="19">The sequence shown here is derived from an EMBL/GenBank/DDBJ whole genome shotgun (WGS) entry which is preliminary data.</text>
</comment>
<reference evidence="19 20" key="1">
    <citation type="submission" date="2019-07" db="EMBL/GenBank/DDBJ databases">
        <title>Whole genome shotgun sequence of Segetibacter aerophilus NBRC 106135.</title>
        <authorList>
            <person name="Hosoyama A."/>
            <person name="Uohara A."/>
            <person name="Ohji S."/>
            <person name="Ichikawa N."/>
        </authorList>
    </citation>
    <scope>NUCLEOTIDE SEQUENCE [LARGE SCALE GENOMIC DNA]</scope>
    <source>
        <strain evidence="19 20">NBRC 106135</strain>
    </source>
</reference>
<evidence type="ECO:0000256" key="14">
    <source>
        <dbReference type="PROSITE-ProRule" id="PRU00169"/>
    </source>
</evidence>
<evidence type="ECO:0000256" key="5">
    <source>
        <dbReference type="ARBA" id="ARBA00022553"/>
    </source>
</evidence>
<dbReference type="SUPFAM" id="SSF47384">
    <property type="entry name" value="Homodimeric domain of signal transducing histidine kinase"/>
    <property type="match status" value="1"/>
</dbReference>
<keyword evidence="4" id="KW-1003">Cell membrane</keyword>
<sequence length="1401" mass="157941">MKYLNFCKTFAETFIAVAILALPFAASAQNKSLKFEHIGISAGISQINITCVFQDSYGFMWFGTRDGLNRYDGYKFTIYRHDSKDDNTISNNFIQDIKEDKSGNIWISTEGGGVNKYDVKHHRFTRYMNDGRNANSISSNSVNKLLFDEEDDLWIATQKGGLNKLDLKTNRFQRYIHSDSDPTTISDNNIMSLFQDSHKHLWIGTSTGGLNLIDRKTGRVTKFSHKENDPKTVSGNSISAMFEDSKHRFWVGTQGSGLNLFDEREKTFTTFRHNSKKGSIAGDNILCINEDGGGNLWVGAENAGISIRNSEADIFENYAHDDIDYNSLSANSIYGISRDKTGNMWLGAFSGGINLFKKSTTNFSHYTHNTSPFSLSNNFVLDLFEDADHNIWIGTDGGGLNKFDPVNETFTSYKDKNNYNGLSGNFVLSINQDQDRKLWIGTWGGGLSVLDQKTNRFKHFVHNEKDTNSLSGNNVYSIIHTLDKKTWIGTYNAGLNVYNPTSNNFTHYKFNPKNVNSLSSDRVYSIVEDRRGNLWVGTYDGGLNLLDRKKNSFTRFQHDEKKNSLSNNTVTNIFEAEDGKLWLSTYSGLNVFDPETRQFTVFTRKDGLPSDIIYAVKEDNGGNMWISTNNGLTMFDSKNRRFQNYTIEDGLQADEFKPHSALKSHDGTLYFGGLNGFNAFNPERIIKDKRWSPLAITGFNVFNKALPISENSKNTGVLKQDISYTQDVRLSYDQSVISLEFAALDFTTATKKEYAFMLEGFDKDWNYVGSRNTASYTNLSPGNYRFKVKYRTNEGLWSPVNAGLEITIVPPFWLTWWFKLLVALTVVGSVYGVFKIRLQKIRFQKERLELQVKERTERLAQLTVVERHSREEAERAREEAENANKAKDVFLATMSHEIRTPMNGVIGMSTLLSNTTLTLEQQDYAETIKTCGDALLTVINDILDFSKIESGNLELDEQDFDIKDCIEGVLDVFAARAGVLNLDLVYQIDANVPSKIIGDSVRLRQILINLVGNAIKFTSHGEIVIGVKVNKQQNENIELVFDVRDTGIGIPKDKIHRLFKAFSQVDSSTTRRYGGTGLGLAISEKLVKLMGGDIKVMSEPGVGTTFSFSIQSKIGVSGLTTYVHLSMANMANKQILVVDDNLTNRNIMENQLKQWNFIPVLAESGQEALDILGRNKSIDLVISDMQMPEMDGVELAEIIRKVRPQLNIILLSSAGNEQSRKYSHLFNVILNKPTKHSLLYKHVCDQLKQNSHKPFEKPEGARPLFSTNIAQAYPMSILIAEDNAVNQKLMLQVLAKMGYEADVASNGLEVLSAMDSKTYDLILMDMQMPEMDGLETCEFIRKNMNDQPIIVAMTANAMNRDKELCIKAGMDDYLSKPIKISEVVQVLEKSGRKARNKVRMN</sequence>
<keyword evidence="11" id="KW-1133">Transmembrane helix</keyword>
<feature type="domain" description="Histidine kinase" evidence="17">
    <location>
        <begin position="893"/>
        <end position="1114"/>
    </location>
</feature>
<dbReference type="InterPro" id="IPR003661">
    <property type="entry name" value="HisK_dim/P_dom"/>
</dbReference>
<dbReference type="FunFam" id="2.60.40.10:FF:000791">
    <property type="entry name" value="Two-component system sensor histidine kinase/response regulator"/>
    <property type="match status" value="1"/>
</dbReference>
<evidence type="ECO:0000256" key="4">
    <source>
        <dbReference type="ARBA" id="ARBA00022475"/>
    </source>
</evidence>
<dbReference type="InterPro" id="IPR013783">
    <property type="entry name" value="Ig-like_fold"/>
</dbReference>
<feature type="chain" id="PRO_5022157845" description="histidine kinase" evidence="16">
    <location>
        <begin position="29"/>
        <end position="1401"/>
    </location>
</feature>
<keyword evidence="6" id="KW-0808">Transferase</keyword>
<protein>
    <recommendedName>
        <fullName evidence="3">histidine kinase</fullName>
        <ecNumber evidence="3">2.7.13.3</ecNumber>
    </recommendedName>
</protein>
<evidence type="ECO:0000256" key="11">
    <source>
        <dbReference type="ARBA" id="ARBA00022989"/>
    </source>
</evidence>
<dbReference type="Pfam" id="PF02518">
    <property type="entry name" value="HATPase_c"/>
    <property type="match status" value="1"/>
</dbReference>
<dbReference type="Gene3D" id="1.10.287.130">
    <property type="match status" value="1"/>
</dbReference>
<dbReference type="PANTHER" id="PTHR45339">
    <property type="entry name" value="HYBRID SIGNAL TRANSDUCTION HISTIDINE KINASE J"/>
    <property type="match status" value="1"/>
</dbReference>
<evidence type="ECO:0000313" key="20">
    <source>
        <dbReference type="Proteomes" id="UP000321513"/>
    </source>
</evidence>
<evidence type="ECO:0000256" key="7">
    <source>
        <dbReference type="ARBA" id="ARBA00022692"/>
    </source>
</evidence>
<evidence type="ECO:0000256" key="9">
    <source>
        <dbReference type="ARBA" id="ARBA00022777"/>
    </source>
</evidence>
<dbReference type="GO" id="GO:0005886">
    <property type="term" value="C:plasma membrane"/>
    <property type="evidence" value="ECO:0007669"/>
    <property type="project" value="UniProtKB-SubCell"/>
</dbReference>
<evidence type="ECO:0000259" key="18">
    <source>
        <dbReference type="PROSITE" id="PS50110"/>
    </source>
</evidence>
<evidence type="ECO:0000256" key="12">
    <source>
        <dbReference type="ARBA" id="ARBA00023012"/>
    </source>
</evidence>
<dbReference type="SMART" id="SM00448">
    <property type="entry name" value="REC"/>
    <property type="match status" value="2"/>
</dbReference>
<evidence type="ECO:0000313" key="19">
    <source>
        <dbReference type="EMBL" id="GEO11174.1"/>
    </source>
</evidence>
<feature type="domain" description="Response regulatory" evidence="18">
    <location>
        <begin position="1134"/>
        <end position="1247"/>
    </location>
</feature>
<dbReference type="CDD" id="cd16922">
    <property type="entry name" value="HATPase_EvgS-ArcB-TorS-like"/>
    <property type="match status" value="1"/>
</dbReference>
<keyword evidence="12" id="KW-0902">Two-component regulatory system</keyword>
<evidence type="ECO:0000256" key="13">
    <source>
        <dbReference type="ARBA" id="ARBA00023136"/>
    </source>
</evidence>
<dbReference type="InterPro" id="IPR004358">
    <property type="entry name" value="Sig_transdc_His_kin-like_C"/>
</dbReference>
<dbReference type="PROSITE" id="PS50109">
    <property type="entry name" value="HIS_KIN"/>
    <property type="match status" value="1"/>
</dbReference>
<dbReference type="GO" id="GO:0005524">
    <property type="term" value="F:ATP binding"/>
    <property type="evidence" value="ECO:0007669"/>
    <property type="project" value="UniProtKB-KW"/>
</dbReference>
<dbReference type="Gene3D" id="3.30.565.10">
    <property type="entry name" value="Histidine kinase-like ATPase, C-terminal domain"/>
    <property type="match status" value="1"/>
</dbReference>
<feature type="modified residue" description="4-aspartylphosphate" evidence="14">
    <location>
        <position position="1325"/>
    </location>
</feature>
<keyword evidence="9 19" id="KW-0418">Kinase</keyword>
<dbReference type="PANTHER" id="PTHR45339:SF1">
    <property type="entry name" value="HYBRID SIGNAL TRANSDUCTION HISTIDINE KINASE J"/>
    <property type="match status" value="1"/>
</dbReference>
<dbReference type="InterPro" id="IPR036890">
    <property type="entry name" value="HATPase_C_sf"/>
</dbReference>
<dbReference type="SUPFAM" id="SSF63829">
    <property type="entry name" value="Calcium-dependent phosphotriesterase"/>
    <property type="match status" value="3"/>
</dbReference>
<dbReference type="InterPro" id="IPR005467">
    <property type="entry name" value="His_kinase_dom"/>
</dbReference>
<dbReference type="Pfam" id="PF00512">
    <property type="entry name" value="HisKA"/>
    <property type="match status" value="1"/>
</dbReference>
<keyword evidence="20" id="KW-1185">Reference proteome</keyword>
<dbReference type="Gene3D" id="3.40.50.2300">
    <property type="match status" value="2"/>
</dbReference>
<dbReference type="SMART" id="SM00388">
    <property type="entry name" value="HisKA"/>
    <property type="match status" value="1"/>
</dbReference>
<dbReference type="FunFam" id="3.30.565.10:FF:000010">
    <property type="entry name" value="Sensor histidine kinase RcsC"/>
    <property type="match status" value="1"/>
</dbReference>
<evidence type="ECO:0000256" key="15">
    <source>
        <dbReference type="SAM" id="Coils"/>
    </source>
</evidence>
<dbReference type="RefSeq" id="WP_147205286.1">
    <property type="nucleotide sequence ID" value="NZ_BJYT01000017.1"/>
</dbReference>
<dbReference type="Gene3D" id="2.60.40.10">
    <property type="entry name" value="Immunoglobulins"/>
    <property type="match status" value="1"/>
</dbReference>
<evidence type="ECO:0000256" key="6">
    <source>
        <dbReference type="ARBA" id="ARBA00022679"/>
    </source>
</evidence>
<comment type="catalytic activity">
    <reaction evidence="1">
        <text>ATP + protein L-histidine = ADP + protein N-phospho-L-histidine.</text>
        <dbReference type="EC" id="2.7.13.3"/>
    </reaction>
</comment>
<evidence type="ECO:0000256" key="10">
    <source>
        <dbReference type="ARBA" id="ARBA00022840"/>
    </source>
</evidence>
<keyword evidence="15" id="KW-0175">Coiled coil</keyword>